<protein>
    <submittedName>
        <fullName evidence="1">Uncharacterized protein</fullName>
    </submittedName>
</protein>
<keyword evidence="2" id="KW-1185">Reference proteome</keyword>
<evidence type="ECO:0000313" key="1">
    <source>
        <dbReference type="EMBL" id="MFC4672219.1"/>
    </source>
</evidence>
<dbReference type="EMBL" id="JBHSGN010000005">
    <property type="protein sequence ID" value="MFC4672219.1"/>
    <property type="molecule type" value="Genomic_DNA"/>
</dbReference>
<accession>A0ABV9KQ83</accession>
<gene>
    <name evidence="1" type="ORF">ACFO6W_00780</name>
</gene>
<name>A0ABV9KQ83_9BACT</name>
<reference evidence="2" key="1">
    <citation type="journal article" date="2019" name="Int. J. Syst. Evol. Microbiol.">
        <title>The Global Catalogue of Microorganisms (GCM) 10K type strain sequencing project: providing services to taxonomists for standard genome sequencing and annotation.</title>
        <authorList>
            <consortium name="The Broad Institute Genomics Platform"/>
            <consortium name="The Broad Institute Genome Sequencing Center for Infectious Disease"/>
            <person name="Wu L."/>
            <person name="Ma J."/>
        </authorList>
    </citation>
    <scope>NUCLEOTIDE SEQUENCE [LARGE SCALE GENOMIC DNA]</scope>
    <source>
        <strain evidence="2">CCUG 66188</strain>
    </source>
</reference>
<proteinExistence type="predicted"/>
<dbReference type="RefSeq" id="WP_379993399.1">
    <property type="nucleotide sequence ID" value="NZ_JBHSGN010000005.1"/>
</dbReference>
<sequence>MRYTFKDRYTDYQGVDVERIFPTKFYAYAGTGTAATRQNPSLSTGTIAYTTDLSIILGGGFHKLSVGTTGTSINSNRCRIIGNGMKKSIIDAILYEGHQTSGGTFEGVWLKDVTVKNVITYRLGYNGQGTYNNRYYQCEMLSMPGTTNPGVGIINNYDRCIFRVNPSSGNINGNNSFVGISTTIGSIAGNLHTWEKCNLVVNQASLDSYKNNYYAFDNCNFRIGSETDYIPLTGTTAEELRNAFVARCTAAGLSVPADITDYGITLTLGRWLFTKNQVFEGITWAGSEVNQFEILRFISFGYSTSRGTRIPITASNNVPASFAPGNPHSDGLDIADDSLSIDKTVDITQRKNMYLDSKIVWLGGKKKLTKIDIPNDLPYQYGVLIDSIPDLLCDSGQEVLSGSIEPGEMYMLRSSDENTASVTYGGSTYSSVLSSRNNIFKGVAGVTTFTVASGNPVVYKINDILSYQSVQMRIVNKIPDGNIVSGNLQVDYWYLAEHDNDQKNTTDYVTYSGVNYKAGDSFTVKPGVLTFTRSGNIHLRRCWKQDFDFNTETTDKTFWQNEQKPEWCDVLPEDPRCLMKDNHILSFEMARGKDGKYISSGHPEYYNNISGASGVLSPDDIYISGAYMQIRLPITTVNPM</sequence>
<comment type="caution">
    <text evidence="1">The sequence shown here is derived from an EMBL/GenBank/DDBJ whole genome shotgun (WGS) entry which is preliminary data.</text>
</comment>
<dbReference type="Proteomes" id="UP001596023">
    <property type="component" value="Unassembled WGS sequence"/>
</dbReference>
<evidence type="ECO:0000313" key="2">
    <source>
        <dbReference type="Proteomes" id="UP001596023"/>
    </source>
</evidence>
<organism evidence="1 2">
    <name type="scientific">Dysgonomonas termitidis</name>
    <dbReference type="NCBI Taxonomy" id="1516126"/>
    <lineage>
        <taxon>Bacteria</taxon>
        <taxon>Pseudomonadati</taxon>
        <taxon>Bacteroidota</taxon>
        <taxon>Bacteroidia</taxon>
        <taxon>Bacteroidales</taxon>
        <taxon>Dysgonomonadaceae</taxon>
        <taxon>Dysgonomonas</taxon>
    </lineage>
</organism>